<proteinExistence type="predicted"/>
<sequence length="198" mass="22543">MATITTVKGLEQIDYASKSPREGWVFATFMLLILLSWPSKVGGYFEGLALFQQLFKGKYFHNLSFWDAPCPNTASWAWRSIVVGRTILKKGWRWSVGDGSSIDIWKDPWLPRSLSFKILSPPPLADSLFYNINRVANLIDVETLCYLRTMGGQMIWKLFLSLSVGLPGKPGMICFSTARAGQRPIFWRRPWICAPIFV</sequence>
<gene>
    <name evidence="2" type="ORF">RHSIM_Rhsim09G0163600</name>
</gene>
<keyword evidence="3" id="KW-1185">Reference proteome</keyword>
<reference evidence="2" key="1">
    <citation type="submission" date="2019-11" db="EMBL/GenBank/DDBJ databases">
        <authorList>
            <person name="Liu Y."/>
            <person name="Hou J."/>
            <person name="Li T.-Q."/>
            <person name="Guan C.-H."/>
            <person name="Wu X."/>
            <person name="Wu H.-Z."/>
            <person name="Ling F."/>
            <person name="Zhang R."/>
            <person name="Shi X.-G."/>
            <person name="Ren J.-P."/>
            <person name="Chen E.-F."/>
            <person name="Sun J.-M."/>
        </authorList>
    </citation>
    <scope>NUCLEOTIDE SEQUENCE</scope>
    <source>
        <strain evidence="2">Adult_tree_wgs_1</strain>
        <tissue evidence="2">Leaves</tissue>
    </source>
</reference>
<protein>
    <submittedName>
        <fullName evidence="2">Uncharacterized protein</fullName>
    </submittedName>
</protein>
<keyword evidence="1" id="KW-1133">Transmembrane helix</keyword>
<dbReference type="OrthoDB" id="1739838at2759"/>
<evidence type="ECO:0000313" key="3">
    <source>
        <dbReference type="Proteomes" id="UP000626092"/>
    </source>
</evidence>
<evidence type="ECO:0000313" key="2">
    <source>
        <dbReference type="EMBL" id="KAF7131922.1"/>
    </source>
</evidence>
<name>A0A834GH15_RHOSS</name>
<dbReference type="EMBL" id="WJXA01000009">
    <property type="protein sequence ID" value="KAF7131922.1"/>
    <property type="molecule type" value="Genomic_DNA"/>
</dbReference>
<feature type="transmembrane region" description="Helical" evidence="1">
    <location>
        <begin position="24"/>
        <end position="51"/>
    </location>
</feature>
<comment type="caution">
    <text evidence="2">The sequence shown here is derived from an EMBL/GenBank/DDBJ whole genome shotgun (WGS) entry which is preliminary data.</text>
</comment>
<keyword evidence="1" id="KW-0812">Transmembrane</keyword>
<organism evidence="2 3">
    <name type="scientific">Rhododendron simsii</name>
    <name type="common">Sims's rhododendron</name>
    <dbReference type="NCBI Taxonomy" id="118357"/>
    <lineage>
        <taxon>Eukaryota</taxon>
        <taxon>Viridiplantae</taxon>
        <taxon>Streptophyta</taxon>
        <taxon>Embryophyta</taxon>
        <taxon>Tracheophyta</taxon>
        <taxon>Spermatophyta</taxon>
        <taxon>Magnoliopsida</taxon>
        <taxon>eudicotyledons</taxon>
        <taxon>Gunneridae</taxon>
        <taxon>Pentapetalae</taxon>
        <taxon>asterids</taxon>
        <taxon>Ericales</taxon>
        <taxon>Ericaceae</taxon>
        <taxon>Ericoideae</taxon>
        <taxon>Rhodoreae</taxon>
        <taxon>Rhododendron</taxon>
    </lineage>
</organism>
<dbReference type="AlphaFoldDB" id="A0A834GH15"/>
<keyword evidence="1" id="KW-0472">Membrane</keyword>
<dbReference type="Proteomes" id="UP000626092">
    <property type="component" value="Unassembled WGS sequence"/>
</dbReference>
<accession>A0A834GH15</accession>
<evidence type="ECO:0000256" key="1">
    <source>
        <dbReference type="SAM" id="Phobius"/>
    </source>
</evidence>